<dbReference type="Gene3D" id="3.30.70.2520">
    <property type="match status" value="1"/>
</dbReference>
<proteinExistence type="predicted"/>
<dbReference type="AlphaFoldDB" id="A0A7D9IQU7"/>
<name>A0A7D9IQU7_PARCT</name>
<dbReference type="SUPFAM" id="SSF56176">
    <property type="entry name" value="FAD-binding/transporter-associated domain-like"/>
    <property type="match status" value="1"/>
</dbReference>
<dbReference type="GO" id="GO:0016020">
    <property type="term" value="C:membrane"/>
    <property type="evidence" value="ECO:0007669"/>
    <property type="project" value="InterPro"/>
</dbReference>
<comment type="caution">
    <text evidence="1">The sequence shown here is derived from an EMBL/GenBank/DDBJ whole genome shotgun (WGS) entry which is preliminary data.</text>
</comment>
<dbReference type="Pfam" id="PF01565">
    <property type="entry name" value="FAD_binding_4"/>
    <property type="match status" value="1"/>
</dbReference>
<dbReference type="PROSITE" id="PS51387">
    <property type="entry name" value="FAD_PCMH"/>
    <property type="match status" value="1"/>
</dbReference>
<dbReference type="InterPro" id="IPR010031">
    <property type="entry name" value="FAD_lactone_oxidase-like"/>
</dbReference>
<accession>A0A7D9IQU7</accession>
<protein>
    <submittedName>
        <fullName evidence="1">Oxidoreductase, FAD-binding</fullName>
    </submittedName>
</protein>
<dbReference type="InterPro" id="IPR006094">
    <property type="entry name" value="Oxid_FAD_bind_N"/>
</dbReference>
<evidence type="ECO:0000313" key="1">
    <source>
        <dbReference type="EMBL" id="CAB4011172.1"/>
    </source>
</evidence>
<dbReference type="OrthoDB" id="610608at2759"/>
<gene>
    <name evidence="1" type="ORF">PACLA_8A086983</name>
</gene>
<reference evidence="1" key="1">
    <citation type="submission" date="2020-04" db="EMBL/GenBank/DDBJ databases">
        <authorList>
            <person name="Alioto T."/>
            <person name="Alioto T."/>
            <person name="Gomez Garrido J."/>
        </authorList>
    </citation>
    <scope>NUCLEOTIDE SEQUENCE</scope>
    <source>
        <strain evidence="1">A484AB</strain>
    </source>
</reference>
<keyword evidence="2" id="KW-1185">Reference proteome</keyword>
<dbReference type="InterPro" id="IPR016169">
    <property type="entry name" value="FAD-bd_PCMH_sub2"/>
</dbReference>
<dbReference type="Gene3D" id="3.30.465.10">
    <property type="match status" value="1"/>
</dbReference>
<dbReference type="Pfam" id="PF04030">
    <property type="entry name" value="ALO"/>
    <property type="match status" value="1"/>
</dbReference>
<dbReference type="InterPro" id="IPR036318">
    <property type="entry name" value="FAD-bd_PCMH-like_sf"/>
</dbReference>
<dbReference type="EMBL" id="CACRXK020007054">
    <property type="protein sequence ID" value="CAB4011172.1"/>
    <property type="molecule type" value="Genomic_DNA"/>
</dbReference>
<evidence type="ECO:0000313" key="2">
    <source>
        <dbReference type="Proteomes" id="UP001152795"/>
    </source>
</evidence>
<dbReference type="PANTHER" id="PTHR43762:SF1">
    <property type="entry name" value="D-ARABINONO-1,4-LACTONE OXIDASE"/>
    <property type="match status" value="1"/>
</dbReference>
<organism evidence="1 2">
    <name type="scientific">Paramuricea clavata</name>
    <name type="common">Red gorgonian</name>
    <name type="synonym">Violescent sea-whip</name>
    <dbReference type="NCBI Taxonomy" id="317549"/>
    <lineage>
        <taxon>Eukaryota</taxon>
        <taxon>Metazoa</taxon>
        <taxon>Cnidaria</taxon>
        <taxon>Anthozoa</taxon>
        <taxon>Octocorallia</taxon>
        <taxon>Malacalcyonacea</taxon>
        <taxon>Plexauridae</taxon>
        <taxon>Paramuricea</taxon>
    </lineage>
</organism>
<dbReference type="Proteomes" id="UP001152795">
    <property type="component" value="Unassembled WGS sequence"/>
</dbReference>
<dbReference type="PANTHER" id="PTHR43762">
    <property type="entry name" value="L-GULONOLACTONE OXIDASE"/>
    <property type="match status" value="1"/>
</dbReference>
<dbReference type="GO" id="GO:0003885">
    <property type="term" value="F:D-arabinono-1,4-lactone oxidase activity"/>
    <property type="evidence" value="ECO:0007669"/>
    <property type="project" value="InterPro"/>
</dbReference>
<sequence length="497" mass="56452">MPPGYTIKQPQNLSDLVKIVQDAVDQTKTVKAVGTCYAFSDVSFTSGTIIEMNRYLHNILPVDKCVLKDDSDKHVDTLFKAEAGTMIESVNENLWPSSKRDNPTGYRTLPNYTGYQGLSLAGTIGTGAHGSGLNKPPMSNIVESMHLITVGEDRKVKQCWIEPTNGITDLAKFQAEYGPRGWKLIQDDDTFYSTLVHIGCFGIVYSYTSRVESAFYLEEERYLQTWEETKKQLPDLYAANLKPRDEKGCLHSFEIWINPYPVLDIKTRKLEVYSVVTTYKWAEPPRKHHRPPCFSASPQFNENLRKFVVGTTKLAPWFIPEILHVALMATTERHPVTMPCTEALDFGAQNSTKVVVSDMGIDAHDPSYVTQATDKLIELFQEIRKENRHQFATSPFSLRFTDAATAYLGPQYGRPSCMIEAPILTGSPRASDTLTQYRNLLRTQFNGRPHWGQINEMDLGKLKDLYPDTWSKFMENYNKFNRYGTFSNKFTASMGFE</sequence>
<dbReference type="GO" id="GO:0071949">
    <property type="term" value="F:FAD binding"/>
    <property type="evidence" value="ECO:0007669"/>
    <property type="project" value="InterPro"/>
</dbReference>
<dbReference type="InterPro" id="IPR016166">
    <property type="entry name" value="FAD-bd_PCMH"/>
</dbReference>
<dbReference type="InterPro" id="IPR007173">
    <property type="entry name" value="ALO_C"/>
</dbReference>